<name>A0A841R888_9SPIO</name>
<dbReference type="EMBL" id="JACHGJ010000002">
    <property type="protein sequence ID" value="MBB6480093.1"/>
    <property type="molecule type" value="Genomic_DNA"/>
</dbReference>
<dbReference type="PANTHER" id="PTHR33886:SF8">
    <property type="entry name" value="UNSATURATED RHAMNOGALACTURONAN HYDROLASE (EUROFUNG)"/>
    <property type="match status" value="1"/>
</dbReference>
<dbReference type="Gene3D" id="1.50.10.10">
    <property type="match status" value="1"/>
</dbReference>
<keyword evidence="1 2" id="KW-0378">Hydrolase</keyword>
<dbReference type="GO" id="GO:0005975">
    <property type="term" value="P:carbohydrate metabolic process"/>
    <property type="evidence" value="ECO:0007669"/>
    <property type="project" value="InterPro"/>
</dbReference>
<dbReference type="InterPro" id="IPR052043">
    <property type="entry name" value="PolySaccharide_Degr_Enz"/>
</dbReference>
<organism evidence="2 3">
    <name type="scientific">Spirochaeta isovalerica</name>
    <dbReference type="NCBI Taxonomy" id="150"/>
    <lineage>
        <taxon>Bacteria</taxon>
        <taxon>Pseudomonadati</taxon>
        <taxon>Spirochaetota</taxon>
        <taxon>Spirochaetia</taxon>
        <taxon>Spirochaetales</taxon>
        <taxon>Spirochaetaceae</taxon>
        <taxon>Spirochaeta</taxon>
    </lineage>
</organism>
<evidence type="ECO:0000256" key="1">
    <source>
        <dbReference type="ARBA" id="ARBA00022801"/>
    </source>
</evidence>
<gene>
    <name evidence="2" type="ORF">HNR50_001751</name>
</gene>
<dbReference type="InterPro" id="IPR008928">
    <property type="entry name" value="6-hairpin_glycosidase_sf"/>
</dbReference>
<dbReference type="Pfam" id="PF07470">
    <property type="entry name" value="Glyco_hydro_88"/>
    <property type="match status" value="1"/>
</dbReference>
<keyword evidence="2" id="KW-0326">Glycosidase</keyword>
<evidence type="ECO:0000313" key="2">
    <source>
        <dbReference type="EMBL" id="MBB6480093.1"/>
    </source>
</evidence>
<keyword evidence="3" id="KW-1185">Reference proteome</keyword>
<dbReference type="InterPro" id="IPR010905">
    <property type="entry name" value="Glyco_hydro_88"/>
</dbReference>
<protein>
    <submittedName>
        <fullName evidence="2">Unsaturated rhamnogalacturonyl hydrolase</fullName>
        <ecNumber evidence="2">3.2.1.172</ecNumber>
    </submittedName>
</protein>
<dbReference type="Proteomes" id="UP000587760">
    <property type="component" value="Unassembled WGS sequence"/>
</dbReference>
<dbReference type="InterPro" id="IPR012341">
    <property type="entry name" value="6hp_glycosidase-like_sf"/>
</dbReference>
<dbReference type="AlphaFoldDB" id="A0A841R888"/>
<comment type="caution">
    <text evidence="2">The sequence shown here is derived from an EMBL/GenBank/DDBJ whole genome shotgun (WGS) entry which is preliminary data.</text>
</comment>
<dbReference type="RefSeq" id="WP_184745920.1">
    <property type="nucleotide sequence ID" value="NZ_JACHGJ010000002.1"/>
</dbReference>
<sequence>MTKEFQMILQLADDTTKRLAYDSIPWMWGEALLMHSLGLINEHLGEDRYTDYIRSYADYHIAKGCRIDQSDTLAPTLATYYLQKKFPGAGYKKTTDRGLDYIKNSEKIIHNMPNHLGHSLEGKLYPKSIWVDSIMMYGVFTSLYAKEQGEQWLMDFAKSQPSFFRRYLQDEEDKLFVHCYWTKSGRKYPEKLYWGRGNGWVIGAMPMLIGNLPEGPEKEECKDIVREVSKALLPLQREDGYFETLLNKPGTTLKESSATALIASGWMRAVREGYLDISYLDPAIRAYRAVLCDLEKRDGLLSMDHISGPTIAMPLIPKLGYKLQYKMQRSNDWSYGLAALFFAGMEFEKTVFGGDSRHEVILEKLNKEGRQC</sequence>
<dbReference type="SUPFAM" id="SSF48208">
    <property type="entry name" value="Six-hairpin glycosidases"/>
    <property type="match status" value="1"/>
</dbReference>
<dbReference type="PANTHER" id="PTHR33886">
    <property type="entry name" value="UNSATURATED RHAMNOGALACTURONAN HYDROLASE (EUROFUNG)"/>
    <property type="match status" value="1"/>
</dbReference>
<dbReference type="GO" id="GO:0102211">
    <property type="term" value="F:unsaturated rhamnogalacturonyl hydrolase activity"/>
    <property type="evidence" value="ECO:0007669"/>
    <property type="project" value="UniProtKB-EC"/>
</dbReference>
<dbReference type="EC" id="3.2.1.172" evidence="2"/>
<accession>A0A841R888</accession>
<evidence type="ECO:0000313" key="3">
    <source>
        <dbReference type="Proteomes" id="UP000587760"/>
    </source>
</evidence>
<proteinExistence type="predicted"/>
<reference evidence="2 3" key="1">
    <citation type="submission" date="2020-08" db="EMBL/GenBank/DDBJ databases">
        <title>Genomic Encyclopedia of Type Strains, Phase IV (KMG-IV): sequencing the most valuable type-strain genomes for metagenomic binning, comparative biology and taxonomic classification.</title>
        <authorList>
            <person name="Goeker M."/>
        </authorList>
    </citation>
    <scope>NUCLEOTIDE SEQUENCE [LARGE SCALE GENOMIC DNA]</scope>
    <source>
        <strain evidence="2 3">DSM 2461</strain>
    </source>
</reference>